<dbReference type="InterPro" id="IPR051453">
    <property type="entry name" value="MBL_Glyoxalase_II"/>
</dbReference>
<evidence type="ECO:0000313" key="6">
    <source>
        <dbReference type="EMBL" id="KRO00712.1"/>
    </source>
</evidence>
<dbReference type="SUPFAM" id="SSF56281">
    <property type="entry name" value="Metallo-hydrolase/oxidoreductase"/>
    <property type="match status" value="1"/>
</dbReference>
<dbReference type="SMART" id="SM00849">
    <property type="entry name" value="Lactamase_B"/>
    <property type="match status" value="1"/>
</dbReference>
<evidence type="ECO:0000256" key="4">
    <source>
        <dbReference type="ARBA" id="ARBA00022833"/>
    </source>
</evidence>
<organism evidence="6 7">
    <name type="scientific">Companilactobacillus kimchiensis</name>
    <dbReference type="NCBI Taxonomy" id="993692"/>
    <lineage>
        <taxon>Bacteria</taxon>
        <taxon>Bacillati</taxon>
        <taxon>Bacillota</taxon>
        <taxon>Bacilli</taxon>
        <taxon>Lactobacillales</taxon>
        <taxon>Lactobacillaceae</taxon>
        <taxon>Companilactobacillus</taxon>
    </lineage>
</organism>
<reference evidence="6 7" key="1">
    <citation type="journal article" date="2015" name="Genome Announc.">
        <title>Expanding the biotechnology potential of lactobacilli through comparative genomics of 213 strains and associated genera.</title>
        <authorList>
            <person name="Sun Z."/>
            <person name="Harris H.M."/>
            <person name="McCann A."/>
            <person name="Guo C."/>
            <person name="Argimon S."/>
            <person name="Zhang W."/>
            <person name="Yang X."/>
            <person name="Jeffery I.B."/>
            <person name="Cooney J.C."/>
            <person name="Kagawa T.F."/>
            <person name="Liu W."/>
            <person name="Song Y."/>
            <person name="Salvetti E."/>
            <person name="Wrobel A."/>
            <person name="Rasinkangas P."/>
            <person name="Parkhill J."/>
            <person name="Rea M.C."/>
            <person name="O'Sullivan O."/>
            <person name="Ritari J."/>
            <person name="Douillard F.P."/>
            <person name="Paul Ross R."/>
            <person name="Yang R."/>
            <person name="Briner A.E."/>
            <person name="Felis G.E."/>
            <person name="de Vos W.M."/>
            <person name="Barrangou R."/>
            <person name="Klaenhammer T.R."/>
            <person name="Caufield P.W."/>
            <person name="Cui Y."/>
            <person name="Zhang H."/>
            <person name="O'Toole P.W."/>
        </authorList>
    </citation>
    <scope>NUCLEOTIDE SEQUENCE [LARGE SCALE GENOMIC DNA]</scope>
    <source>
        <strain evidence="6 7">DSM 24716</strain>
    </source>
</reference>
<dbReference type="Proteomes" id="UP000051006">
    <property type="component" value="Unassembled WGS sequence"/>
</dbReference>
<keyword evidence="4" id="KW-0862">Zinc</keyword>
<comment type="cofactor">
    <cofactor evidence="1">
        <name>Zn(2+)</name>
        <dbReference type="ChEBI" id="CHEBI:29105"/>
    </cofactor>
</comment>
<comment type="caution">
    <text evidence="6">The sequence shown here is derived from an EMBL/GenBank/DDBJ whole genome shotgun (WGS) entry which is preliminary data.</text>
</comment>
<evidence type="ECO:0000259" key="5">
    <source>
        <dbReference type="SMART" id="SM00849"/>
    </source>
</evidence>
<dbReference type="PANTHER" id="PTHR46233">
    <property type="entry name" value="HYDROXYACYLGLUTATHIONE HYDROLASE GLOC"/>
    <property type="match status" value="1"/>
</dbReference>
<dbReference type="OrthoDB" id="9802897at2"/>
<keyword evidence="7" id="KW-1185">Reference proteome</keyword>
<name>A0A0R2LFM4_9LACO</name>
<dbReference type="GO" id="GO:0046872">
    <property type="term" value="F:metal ion binding"/>
    <property type="evidence" value="ECO:0007669"/>
    <property type="project" value="UniProtKB-KW"/>
</dbReference>
<dbReference type="GO" id="GO:0016787">
    <property type="term" value="F:hydrolase activity"/>
    <property type="evidence" value="ECO:0007669"/>
    <property type="project" value="UniProtKB-KW"/>
</dbReference>
<dbReference type="RefSeq" id="WP_057879456.1">
    <property type="nucleotide sequence ID" value="NZ_JQCF01000001.1"/>
</dbReference>
<dbReference type="PATRIC" id="fig|993692.3.peg.28"/>
<feature type="domain" description="Metallo-beta-lactamase" evidence="5">
    <location>
        <begin position="13"/>
        <end position="194"/>
    </location>
</feature>
<dbReference type="Gene3D" id="3.60.15.10">
    <property type="entry name" value="Ribonuclease Z/Hydroxyacylglutathione hydrolase-like"/>
    <property type="match status" value="1"/>
</dbReference>
<sequence>MRLYVQPVRDIFQTNAYFYINEENNHGCLIDPGEQSHLLNQIITAHQWTIDEILLTHGHFDHTGAVDDLTKSLDIPFYIHTRGVEYLQDDELNLSKRNQRHINITESPDLLQGGDKLTLKNTNLTFDIIYTPGHSFDSVTYFDRQNKIAFVGDVLYNDGPGIWQFPGGDRKQLKDTINQKIEALPNETQFFVGHTGPMNMQQVHQSMLQF</sequence>
<protein>
    <recommendedName>
        <fullName evidence="5">Metallo-beta-lactamase domain-containing protein</fullName>
    </recommendedName>
</protein>
<dbReference type="InterPro" id="IPR036866">
    <property type="entry name" value="RibonucZ/Hydroxyglut_hydro"/>
</dbReference>
<dbReference type="PANTHER" id="PTHR46233:SF3">
    <property type="entry name" value="HYDROXYACYLGLUTATHIONE HYDROLASE GLOC"/>
    <property type="match status" value="1"/>
</dbReference>
<dbReference type="EMBL" id="JQCF01000001">
    <property type="protein sequence ID" value="KRO00712.1"/>
    <property type="molecule type" value="Genomic_DNA"/>
</dbReference>
<dbReference type="CDD" id="cd06262">
    <property type="entry name" value="metallo-hydrolase-like_MBL-fold"/>
    <property type="match status" value="1"/>
</dbReference>
<dbReference type="STRING" id="993692.IV57_GL000028"/>
<keyword evidence="2" id="KW-0479">Metal-binding</keyword>
<keyword evidence="3" id="KW-0378">Hydrolase</keyword>
<proteinExistence type="predicted"/>
<evidence type="ECO:0000256" key="1">
    <source>
        <dbReference type="ARBA" id="ARBA00001947"/>
    </source>
</evidence>
<dbReference type="AlphaFoldDB" id="A0A0R2LFM4"/>
<evidence type="ECO:0000313" key="7">
    <source>
        <dbReference type="Proteomes" id="UP000051006"/>
    </source>
</evidence>
<evidence type="ECO:0000256" key="2">
    <source>
        <dbReference type="ARBA" id="ARBA00022723"/>
    </source>
</evidence>
<dbReference type="Pfam" id="PF00753">
    <property type="entry name" value="Lactamase_B"/>
    <property type="match status" value="1"/>
</dbReference>
<dbReference type="InterPro" id="IPR001279">
    <property type="entry name" value="Metallo-B-lactamas"/>
</dbReference>
<gene>
    <name evidence="6" type="ORF">IV57_GL000028</name>
</gene>
<evidence type="ECO:0000256" key="3">
    <source>
        <dbReference type="ARBA" id="ARBA00022801"/>
    </source>
</evidence>
<accession>A0A0R2LFM4</accession>